<protein>
    <submittedName>
        <fullName evidence="1">Uncharacterized protein</fullName>
    </submittedName>
</protein>
<dbReference type="EMBL" id="HACA01027568">
    <property type="protein sequence ID" value="CDW44929.1"/>
    <property type="molecule type" value="Transcribed_RNA"/>
</dbReference>
<organism evidence="1">
    <name type="scientific">Lepeophtheirus salmonis</name>
    <name type="common">Salmon louse</name>
    <name type="synonym">Caligus salmonis</name>
    <dbReference type="NCBI Taxonomy" id="72036"/>
    <lineage>
        <taxon>Eukaryota</taxon>
        <taxon>Metazoa</taxon>
        <taxon>Ecdysozoa</taxon>
        <taxon>Arthropoda</taxon>
        <taxon>Crustacea</taxon>
        <taxon>Multicrustacea</taxon>
        <taxon>Hexanauplia</taxon>
        <taxon>Copepoda</taxon>
        <taxon>Siphonostomatoida</taxon>
        <taxon>Caligidae</taxon>
        <taxon>Lepeophtheirus</taxon>
    </lineage>
</organism>
<reference evidence="1" key="1">
    <citation type="submission" date="2014-05" db="EMBL/GenBank/DDBJ databases">
        <authorList>
            <person name="Chronopoulou M."/>
        </authorList>
    </citation>
    <scope>NUCLEOTIDE SEQUENCE</scope>
    <source>
        <tissue evidence="1">Whole organism</tissue>
    </source>
</reference>
<evidence type="ECO:0000313" key="1">
    <source>
        <dbReference type="EMBL" id="CDW44929.1"/>
    </source>
</evidence>
<accession>A0A0K2V363</accession>
<sequence length="96" mass="10829">MVSGESNAFISFLQRLFLFKGYSFLLPHSLDGILSPFREGSLRGQMPYTSISAICVTYHLLTHCLYLQEYIISYRSPTGLSLTSQETRSSIKNTPT</sequence>
<proteinExistence type="predicted"/>
<name>A0A0K2V363_LEPSM</name>
<dbReference type="AlphaFoldDB" id="A0A0K2V363"/>